<dbReference type="RefSeq" id="XP_033430563.1">
    <property type="nucleotide sequence ID" value="XM_033564806.1"/>
</dbReference>
<evidence type="ECO:0000256" key="1">
    <source>
        <dbReference type="ARBA" id="ARBA00022630"/>
    </source>
</evidence>
<protein>
    <recommendedName>
        <fullName evidence="5">FAD-binding domain-containing protein</fullName>
    </recommendedName>
</protein>
<dbReference type="GO" id="GO:0016709">
    <property type="term" value="F:oxidoreductase activity, acting on paired donors, with incorporation or reduction of molecular oxygen, NAD(P)H as one donor, and incorporation of one atom of oxygen"/>
    <property type="evidence" value="ECO:0007669"/>
    <property type="project" value="UniProtKB-ARBA"/>
</dbReference>
<dbReference type="OrthoDB" id="1716816at2759"/>
<proteinExistence type="predicted"/>
<dbReference type="SUPFAM" id="SSF54373">
    <property type="entry name" value="FAD-linked reductases, C-terminal domain"/>
    <property type="match status" value="1"/>
</dbReference>
<keyword evidence="2" id="KW-0274">FAD</keyword>
<evidence type="ECO:0000256" key="3">
    <source>
        <dbReference type="ARBA" id="ARBA00023002"/>
    </source>
</evidence>
<comment type="caution">
    <text evidence="6">The sequence shown here is derived from an EMBL/GenBank/DDBJ whole genome shotgun (WGS) entry which is preliminary data.</text>
</comment>
<dbReference type="InterPro" id="IPR036188">
    <property type="entry name" value="FAD/NAD-bd_sf"/>
</dbReference>
<gene>
    <name evidence="6" type="ORF">ATNIH1004_000080</name>
</gene>
<dbReference type="InterPro" id="IPR050641">
    <property type="entry name" value="RIFMO-like"/>
</dbReference>
<keyword evidence="1" id="KW-0285">Flavoprotein</keyword>
<reference evidence="6 7" key="1">
    <citation type="submission" date="2019-08" db="EMBL/GenBank/DDBJ databases">
        <title>The genome sequence of a newly discovered highly antifungal drug resistant Aspergillus species, Aspergillus tanneri NIH 1004.</title>
        <authorList>
            <person name="Mounaud S."/>
            <person name="Singh I."/>
            <person name="Joardar V."/>
            <person name="Pakala S."/>
            <person name="Pakala S."/>
            <person name="Venepally P."/>
            <person name="Chung J.K."/>
            <person name="Losada L."/>
            <person name="Nierman W.C."/>
        </authorList>
    </citation>
    <scope>NUCLEOTIDE SEQUENCE [LARGE SCALE GENOMIC DNA]</scope>
    <source>
        <strain evidence="6 7">NIH1004</strain>
    </source>
</reference>
<dbReference type="Pfam" id="PF01494">
    <property type="entry name" value="FAD_binding_3"/>
    <property type="match status" value="1"/>
</dbReference>
<dbReference type="Gene3D" id="3.30.9.10">
    <property type="entry name" value="D-Amino Acid Oxidase, subunit A, domain 2"/>
    <property type="match status" value="1"/>
</dbReference>
<evidence type="ECO:0000259" key="5">
    <source>
        <dbReference type="Pfam" id="PF01494"/>
    </source>
</evidence>
<dbReference type="GeneID" id="54322782"/>
<keyword evidence="3" id="KW-0560">Oxidoreductase</keyword>
<dbReference type="AlphaFoldDB" id="A0A5M9MVP1"/>
<dbReference type="PANTHER" id="PTHR43004">
    <property type="entry name" value="TRK SYSTEM POTASSIUM UPTAKE PROTEIN"/>
    <property type="match status" value="1"/>
</dbReference>
<dbReference type="Proteomes" id="UP000324241">
    <property type="component" value="Unassembled WGS sequence"/>
</dbReference>
<dbReference type="PANTHER" id="PTHR43004:SF16">
    <property type="entry name" value="PHENOL 2-MONOOXYGENASE FSQG"/>
    <property type="match status" value="1"/>
</dbReference>
<evidence type="ECO:0000256" key="2">
    <source>
        <dbReference type="ARBA" id="ARBA00022827"/>
    </source>
</evidence>
<dbReference type="Gene3D" id="3.50.50.60">
    <property type="entry name" value="FAD/NAD(P)-binding domain"/>
    <property type="match status" value="1"/>
</dbReference>
<accession>A0A5M9MVP1</accession>
<feature type="domain" description="FAD-binding" evidence="5">
    <location>
        <begin position="307"/>
        <end position="480"/>
    </location>
</feature>
<dbReference type="InterPro" id="IPR002938">
    <property type="entry name" value="FAD-bd"/>
</dbReference>
<dbReference type="VEuPathDB" id="FungiDB:EYZ11_012858"/>
<dbReference type="EMBL" id="QUQM01000002">
    <property type="protein sequence ID" value="KAA8651202.1"/>
    <property type="molecule type" value="Genomic_DNA"/>
</dbReference>
<evidence type="ECO:0000256" key="4">
    <source>
        <dbReference type="SAM" id="MobiDB-lite"/>
    </source>
</evidence>
<dbReference type="SUPFAM" id="SSF51905">
    <property type="entry name" value="FAD/NAD(P)-binding domain"/>
    <property type="match status" value="1"/>
</dbReference>
<organism evidence="6 7">
    <name type="scientific">Aspergillus tanneri</name>
    <dbReference type="NCBI Taxonomy" id="1220188"/>
    <lineage>
        <taxon>Eukaryota</taxon>
        <taxon>Fungi</taxon>
        <taxon>Dikarya</taxon>
        <taxon>Ascomycota</taxon>
        <taxon>Pezizomycotina</taxon>
        <taxon>Eurotiomycetes</taxon>
        <taxon>Eurotiomycetidae</taxon>
        <taxon>Eurotiales</taxon>
        <taxon>Aspergillaceae</taxon>
        <taxon>Aspergillus</taxon>
        <taxon>Aspergillus subgen. Circumdati</taxon>
    </lineage>
</organism>
<name>A0A5M9MVP1_9EURO</name>
<evidence type="ECO:0000313" key="7">
    <source>
        <dbReference type="Proteomes" id="UP000324241"/>
    </source>
</evidence>
<feature type="region of interest" description="Disordered" evidence="4">
    <location>
        <begin position="132"/>
        <end position="153"/>
    </location>
</feature>
<dbReference type="VEuPathDB" id="FungiDB:EYZ11_012862"/>
<dbReference type="GO" id="GO:0071949">
    <property type="term" value="F:FAD binding"/>
    <property type="evidence" value="ECO:0007669"/>
    <property type="project" value="InterPro"/>
</dbReference>
<dbReference type="PRINTS" id="PR00420">
    <property type="entry name" value="RNGMNOXGNASE"/>
</dbReference>
<sequence length="485" mass="54028">MNVVFKNANRVRTSEHFGSVRVIEIMEAEAESTALMFPASAKRTAWVASTGWSMAEIREDEPNGPWPCAWSLAFSVDSMIGMGPPPPAQESKQEGPWFLAPVSSTFECGPYASIRAAIGTPGLVAELEEVETGGDDHAAPMSVDNSDSRRKADDSVLQQHGVRFDEWCLWAPAEDNRLSRQRWQTMMGLDISMMNRYTMHQCNNKATLIDAIRRRSGAEVDRGVVPVALDLDESLIDDPDAYPLKVQLRYLPRDELVIWRTNAHSMRPDGKVQAERGVVESVIRSSSTIDDTLPVISGEESSIKPRAHSWVRRQLEFQMEGAPSNAVWGVIDAVLITDFPDFCKHCTILTQYGTILSVPRENGMTRLYVQLPASFCDTSATSPEMGVQIIAAARQSLFPYSLDCSYCDWWTVYRVGQRVANHFAYQDRIFLGGDAVRTHTPKGGQGMNVSMQDAFNLGCKLAGVIRGQLHRSVLQTYESKYIHTI</sequence>
<evidence type="ECO:0000313" key="6">
    <source>
        <dbReference type="EMBL" id="KAA8651202.1"/>
    </source>
</evidence>